<dbReference type="SUPFAM" id="SSF50965">
    <property type="entry name" value="Galactose oxidase, central domain"/>
    <property type="match status" value="1"/>
</dbReference>
<dbReference type="AlphaFoldDB" id="A0A084ST89"/>
<dbReference type="InterPro" id="IPR001480">
    <property type="entry name" value="Bulb-type_lectin_dom"/>
</dbReference>
<organism evidence="4 5">
    <name type="scientific">Archangium violaceum Cb vi76</name>
    <dbReference type="NCBI Taxonomy" id="1406225"/>
    <lineage>
        <taxon>Bacteria</taxon>
        <taxon>Pseudomonadati</taxon>
        <taxon>Myxococcota</taxon>
        <taxon>Myxococcia</taxon>
        <taxon>Myxococcales</taxon>
        <taxon>Cystobacterineae</taxon>
        <taxon>Archangiaceae</taxon>
        <taxon>Archangium</taxon>
    </lineage>
</organism>
<sequence>MKCLTPRLAGWLAAALLLTTACTQQPTTGSALLFGALPQAVSSEDVTRVVVTISASDMPTRTESLAKTDGAWGGTLGDIPAGADRTFTADAFDAAGTKRFSGQATHVTITTGTTTVVALSLQSLDAPPPFDNAAPLIDSLTASTSSVSPGGSLLVQATAHDPNPGDSLSYAWTASAGAFYSPYSPLSTWAAPTTPGLATLTLTVTDTQGSSASIRFTVQVRSGSGGASVDLRFNTAPAVTGITASPSLVSTGETTTVVATTTDADGDALSYQWAAGCAGSWTDAASATARFAPGASTTGATCADCPLTVTVTDGHGGQTTGTLHICVGPKTGMRLPPRIESTYQSSRTVPASGTVALRVTASDPLGSALSFSWSASTGTLGSTTNSATQSEVSWTPPSCMSSGGTPSITATVTNAQGLSASTTFSVTGGTACSGAVGWVRTGNMSSPRVAGHTATLLPSGKVLVAAGADMGPGPLDTSELYDPATGTWAPPIQMTSRRMDHTATLLPSGKVLVAGGYVHVSDTSDSNGPSATAELYEPATGTWSPTGSMLSPRQYHTATLLPSGKVLVTGGGDNSGELYDPVTGTWARTDAMSTSRGKHTATLLPSGKVLVAGG</sequence>
<dbReference type="EMBL" id="JPMI01000134">
    <property type="protein sequence ID" value="KFA91674.1"/>
    <property type="molecule type" value="Genomic_DNA"/>
</dbReference>
<evidence type="ECO:0000313" key="4">
    <source>
        <dbReference type="EMBL" id="KFA91674.1"/>
    </source>
</evidence>
<feature type="signal peptide" evidence="2">
    <location>
        <begin position="1"/>
        <end position="23"/>
    </location>
</feature>
<keyword evidence="2" id="KW-0732">Signal</keyword>
<protein>
    <recommendedName>
        <fullName evidence="3">Bulb-type lectin domain-containing protein</fullName>
    </recommendedName>
</protein>
<dbReference type="InterPro" id="IPR006652">
    <property type="entry name" value="Kelch_1"/>
</dbReference>
<dbReference type="Pfam" id="PF17963">
    <property type="entry name" value="Big_9"/>
    <property type="match status" value="1"/>
</dbReference>
<dbReference type="PROSITE" id="PS50927">
    <property type="entry name" value="BULB_LECTIN"/>
    <property type="match status" value="1"/>
</dbReference>
<dbReference type="SMART" id="SM00089">
    <property type="entry name" value="PKD"/>
    <property type="match status" value="3"/>
</dbReference>
<dbReference type="PROSITE" id="PS51257">
    <property type="entry name" value="PROKAR_LIPOPROTEIN"/>
    <property type="match status" value="1"/>
</dbReference>
<dbReference type="PANTHER" id="PTHR32208:SF21">
    <property type="entry name" value="LOW QUALITY PROTEIN: ALDEHYDE OXIDASE GLOX-LIKE"/>
    <property type="match status" value="1"/>
</dbReference>
<feature type="chain" id="PRO_5001781788" description="Bulb-type lectin domain-containing protein" evidence="2">
    <location>
        <begin position="24"/>
        <end position="614"/>
    </location>
</feature>
<reference evidence="4 5" key="1">
    <citation type="submission" date="2014-07" db="EMBL/GenBank/DDBJ databases">
        <title>Draft Genome Sequence of Gephyronic Acid Producer, Cystobacter violaceus Strain Cb vi76.</title>
        <authorList>
            <person name="Stevens D.C."/>
            <person name="Young J."/>
            <person name="Carmichael R."/>
            <person name="Tan J."/>
            <person name="Taylor R.E."/>
        </authorList>
    </citation>
    <scope>NUCLEOTIDE SEQUENCE [LARGE SCALE GENOMIC DNA]</scope>
    <source>
        <strain evidence="4 5">Cb vi76</strain>
    </source>
</reference>
<gene>
    <name evidence="4" type="ORF">Q664_20475</name>
</gene>
<dbReference type="SMART" id="SM00612">
    <property type="entry name" value="Kelch"/>
    <property type="match status" value="3"/>
</dbReference>
<feature type="domain" description="Bulb-type lectin" evidence="3">
    <location>
        <begin position="497"/>
        <end position="614"/>
    </location>
</feature>
<dbReference type="InterPro" id="IPR035986">
    <property type="entry name" value="PKD_dom_sf"/>
</dbReference>
<dbReference type="RefSeq" id="WP_043397820.1">
    <property type="nucleotide sequence ID" value="NZ_JPMI01000134.1"/>
</dbReference>
<dbReference type="SUPFAM" id="SSF49299">
    <property type="entry name" value="PKD domain"/>
    <property type="match status" value="1"/>
</dbReference>
<dbReference type="Proteomes" id="UP000028547">
    <property type="component" value="Unassembled WGS sequence"/>
</dbReference>
<dbReference type="Gene3D" id="2.60.40.10">
    <property type="entry name" value="Immunoglobulins"/>
    <property type="match status" value="3"/>
</dbReference>
<dbReference type="InterPro" id="IPR022409">
    <property type="entry name" value="PKD/Chitinase_dom"/>
</dbReference>
<accession>A0A084ST89</accession>
<comment type="caution">
    <text evidence="4">The sequence shown here is derived from an EMBL/GenBank/DDBJ whole genome shotgun (WGS) entry which is preliminary data.</text>
</comment>
<evidence type="ECO:0000256" key="2">
    <source>
        <dbReference type="SAM" id="SignalP"/>
    </source>
</evidence>
<dbReference type="InterPro" id="IPR013783">
    <property type="entry name" value="Ig-like_fold"/>
</dbReference>
<dbReference type="Gene3D" id="2.120.10.80">
    <property type="entry name" value="Kelch-type beta propeller"/>
    <property type="match status" value="1"/>
</dbReference>
<evidence type="ECO:0000313" key="5">
    <source>
        <dbReference type="Proteomes" id="UP000028547"/>
    </source>
</evidence>
<dbReference type="Gene3D" id="2.130.10.80">
    <property type="entry name" value="Galactose oxidase/kelch, beta-propeller"/>
    <property type="match status" value="1"/>
</dbReference>
<feature type="non-terminal residue" evidence="4">
    <location>
        <position position="614"/>
    </location>
</feature>
<dbReference type="PANTHER" id="PTHR32208">
    <property type="entry name" value="SECRETED PROTEIN-RELATED"/>
    <property type="match status" value="1"/>
</dbReference>
<dbReference type="InterPro" id="IPR011043">
    <property type="entry name" value="Gal_Oxase/kelch_b-propeller"/>
</dbReference>
<name>A0A084ST89_9BACT</name>
<dbReference type="InterPro" id="IPR015915">
    <property type="entry name" value="Kelch-typ_b-propeller"/>
</dbReference>
<evidence type="ECO:0000259" key="3">
    <source>
        <dbReference type="PROSITE" id="PS50927"/>
    </source>
</evidence>
<dbReference type="InterPro" id="IPR037293">
    <property type="entry name" value="Gal_Oxidase_central_sf"/>
</dbReference>
<proteinExistence type="predicted"/>
<feature type="region of interest" description="Disordered" evidence="1">
    <location>
        <begin position="380"/>
        <end position="401"/>
    </location>
</feature>
<evidence type="ECO:0000256" key="1">
    <source>
        <dbReference type="SAM" id="MobiDB-lite"/>
    </source>
</evidence>